<gene>
    <name evidence="2" type="ORF">GCT13_24745</name>
</gene>
<organism evidence="2 3">
    <name type="scientific">Paraburkholderia franconis</name>
    <dbReference type="NCBI Taxonomy" id="2654983"/>
    <lineage>
        <taxon>Bacteria</taxon>
        <taxon>Pseudomonadati</taxon>
        <taxon>Pseudomonadota</taxon>
        <taxon>Betaproteobacteria</taxon>
        <taxon>Burkholderiales</taxon>
        <taxon>Burkholderiaceae</taxon>
        <taxon>Paraburkholderia</taxon>
    </lineage>
</organism>
<dbReference type="PANTHER" id="PTHR47197:SF3">
    <property type="entry name" value="DIHYDRO-HEME D1 DEHYDROGENASE"/>
    <property type="match status" value="1"/>
</dbReference>
<dbReference type="InterPro" id="IPR011044">
    <property type="entry name" value="Quino_amine_DH_bsu"/>
</dbReference>
<evidence type="ECO:0000313" key="2">
    <source>
        <dbReference type="EMBL" id="MPW20015.1"/>
    </source>
</evidence>
<reference evidence="2 3" key="1">
    <citation type="submission" date="2019-10" db="EMBL/GenBank/DDBJ databases">
        <title>Paraburkholderia sp. isolated from nodules of Mimosa pudica from Brazilian Atlantic Forest soils.</title>
        <authorList>
            <person name="Paulitsch F."/>
            <person name="Hungria M."/>
            <person name="Dall'Agnol R."/>
        </authorList>
    </citation>
    <scope>NUCLEOTIDE SEQUENCE [LARGE SCALE GENOMIC DNA]</scope>
    <source>
        <strain evidence="2 3">CNPSo 3157</strain>
    </source>
</reference>
<dbReference type="AlphaFoldDB" id="A0A7X1NDL1"/>
<dbReference type="Proteomes" id="UP000484381">
    <property type="component" value="Unassembled WGS sequence"/>
</dbReference>
<dbReference type="PANTHER" id="PTHR47197">
    <property type="entry name" value="PROTEIN NIRF"/>
    <property type="match status" value="1"/>
</dbReference>
<protein>
    <recommendedName>
        <fullName evidence="4">DNA-binding beta-propeller fold protein YncE</fullName>
    </recommendedName>
</protein>
<dbReference type="InterPro" id="IPR015943">
    <property type="entry name" value="WD40/YVTN_repeat-like_dom_sf"/>
</dbReference>
<feature type="chain" id="PRO_5031213098" description="DNA-binding beta-propeller fold protein YncE" evidence="1">
    <location>
        <begin position="29"/>
        <end position="331"/>
    </location>
</feature>
<evidence type="ECO:0000256" key="1">
    <source>
        <dbReference type="SAM" id="SignalP"/>
    </source>
</evidence>
<evidence type="ECO:0008006" key="4">
    <source>
        <dbReference type="Google" id="ProtNLM"/>
    </source>
</evidence>
<dbReference type="RefSeq" id="WP_152762574.1">
    <property type="nucleotide sequence ID" value="NZ_WHNP01000025.1"/>
</dbReference>
<accession>A0A7X1NDL1</accession>
<evidence type="ECO:0000313" key="3">
    <source>
        <dbReference type="Proteomes" id="UP000484381"/>
    </source>
</evidence>
<keyword evidence="1" id="KW-0732">Signal</keyword>
<feature type="signal peptide" evidence="1">
    <location>
        <begin position="1"/>
        <end position="28"/>
    </location>
</feature>
<name>A0A7X1NDL1_9BURK</name>
<dbReference type="Gene3D" id="2.130.10.10">
    <property type="entry name" value="YVTN repeat-like/Quinoprotein amine dehydrogenase"/>
    <property type="match status" value="2"/>
</dbReference>
<keyword evidence="3" id="KW-1185">Reference proteome</keyword>
<proteinExistence type="predicted"/>
<comment type="caution">
    <text evidence="2">The sequence shown here is derived from an EMBL/GenBank/DDBJ whole genome shotgun (WGS) entry which is preliminary data.</text>
</comment>
<dbReference type="InterPro" id="IPR051200">
    <property type="entry name" value="Host-pathogen_enzymatic-act"/>
</dbReference>
<sequence>MKASIRGMLPPLGLAFLATMFAAHIAEAAEPAYRLVKTIDLPGDKGGHGDWTTFDSDTRSVWLSQSPDHNVVVIDATSNTVKHVISGIEDGHGIGFGGDFAFIADNAKNVVVVVNKRTFKQAAVLHPSGKGPNGVIVHPKTGEVFVGSDSADMTVFSGKAPFTQVATFKLSEKPSKDGPDVGLYVPSKDRLYQPIDNAVAIVDPSQHKVVGTWDVGVKGQTKPMVFDSRTGRFLLGTTDLRMLSLDADTGKVLQAIPVKGKVDETVIDEGARRAFVGDKAGMIEIVDLDEKTVVGAIPSEPNVHTLTVNPVTHSVYVYRNESNKVDVFSPK</sequence>
<dbReference type="SUPFAM" id="SSF50969">
    <property type="entry name" value="YVTN repeat-like/Quinoprotein amine dehydrogenase"/>
    <property type="match status" value="1"/>
</dbReference>
<dbReference type="EMBL" id="WHNP01000025">
    <property type="protein sequence ID" value="MPW20015.1"/>
    <property type="molecule type" value="Genomic_DNA"/>
</dbReference>